<organism evidence="3">
    <name type="scientific">Strongyloides ratti</name>
    <name type="common">Parasitic roundworm</name>
    <dbReference type="NCBI Taxonomy" id="34506"/>
    <lineage>
        <taxon>Eukaryota</taxon>
        <taxon>Metazoa</taxon>
        <taxon>Ecdysozoa</taxon>
        <taxon>Nematoda</taxon>
        <taxon>Chromadorea</taxon>
        <taxon>Rhabditida</taxon>
        <taxon>Tylenchina</taxon>
        <taxon>Panagrolaimomorpha</taxon>
        <taxon>Strongyloidoidea</taxon>
        <taxon>Strongyloididae</taxon>
        <taxon>Strongyloides</taxon>
    </lineage>
</organism>
<keyword evidence="4" id="KW-1185">Reference proteome</keyword>
<feature type="compositionally biased region" description="Polar residues" evidence="1">
    <location>
        <begin position="123"/>
        <end position="146"/>
    </location>
</feature>
<reference evidence="5" key="2">
    <citation type="submission" date="2020-12" db="UniProtKB">
        <authorList>
            <consortium name="WormBaseParasite"/>
        </authorList>
    </citation>
    <scope>IDENTIFICATION</scope>
</reference>
<dbReference type="SMART" id="SM00198">
    <property type="entry name" value="SCP"/>
    <property type="match status" value="1"/>
</dbReference>
<dbReference type="AlphaFoldDB" id="A0A090LA29"/>
<dbReference type="CTD" id="36378991"/>
<evidence type="ECO:0000313" key="3">
    <source>
        <dbReference type="EMBL" id="CEF66626.1"/>
    </source>
</evidence>
<dbReference type="PANTHER" id="PTHR10334">
    <property type="entry name" value="CYSTEINE-RICH SECRETORY PROTEIN-RELATED"/>
    <property type="match status" value="1"/>
</dbReference>
<evidence type="ECO:0000259" key="2">
    <source>
        <dbReference type="SMART" id="SM00198"/>
    </source>
</evidence>
<protein>
    <submittedName>
        <fullName evidence="3 5">CAP domain-containing protein</fullName>
    </submittedName>
</protein>
<dbReference type="SUPFAM" id="SSF55797">
    <property type="entry name" value="PR-1-like"/>
    <property type="match status" value="1"/>
</dbReference>
<dbReference type="GeneID" id="36378991"/>
<accession>A0A090LA29</accession>
<dbReference type="EMBL" id="LN609529">
    <property type="protein sequence ID" value="CEF66626.1"/>
    <property type="molecule type" value="Genomic_DNA"/>
</dbReference>
<dbReference type="InterPro" id="IPR014044">
    <property type="entry name" value="CAP_dom"/>
</dbReference>
<dbReference type="Proteomes" id="UP000035682">
    <property type="component" value="Unplaced"/>
</dbReference>
<sequence length="298" mass="34116">MRLIYYLFFIVYYFTCSNLVTSRLTDIKIKDKGSVKIYIVNKKAYLTSGASNDNKVKKTKIFPLRKSTIRPIRRTTSGPTKKPMRITTKKPLFGKTTTKKRPIITTRKQTQTPKKTTRRQTQAPIKTTRGPTQTPKITSPSHTKVPTVTPKHDPNAILKNHLLEEINNYRARHQVPKLMVSDELEKAAQKHAEKMAEAGREEPDTDMTYGGNVISLIKLPETAVKHWYHTIINYDFAQKEINHLNIEFVNLVWKSTTHIGCGVAKEKSLSIIFISCKFNPKADTLNLDKIEQNVLEPK</sequence>
<feature type="compositionally biased region" description="Low complexity" evidence="1">
    <location>
        <begin position="107"/>
        <end position="122"/>
    </location>
</feature>
<dbReference type="WormBase" id="SRAE_2000129400">
    <property type="protein sequence ID" value="SRP04736"/>
    <property type="gene ID" value="WBGene00261497"/>
</dbReference>
<proteinExistence type="predicted"/>
<evidence type="ECO:0000313" key="4">
    <source>
        <dbReference type="Proteomes" id="UP000035682"/>
    </source>
</evidence>
<name>A0A090LA29_STRRB</name>
<dbReference type="Pfam" id="PF00188">
    <property type="entry name" value="CAP"/>
    <property type="match status" value="1"/>
</dbReference>
<dbReference type="InterPro" id="IPR001283">
    <property type="entry name" value="CRISP-related"/>
</dbReference>
<dbReference type="Gene3D" id="3.40.33.10">
    <property type="entry name" value="CAP"/>
    <property type="match status" value="1"/>
</dbReference>
<dbReference type="RefSeq" id="XP_024505826.1">
    <property type="nucleotide sequence ID" value="XM_024652228.1"/>
</dbReference>
<reference evidence="3 4" key="1">
    <citation type="submission" date="2014-09" db="EMBL/GenBank/DDBJ databases">
        <authorList>
            <person name="Martin A.A."/>
        </authorList>
    </citation>
    <scope>NUCLEOTIDE SEQUENCE</scope>
    <source>
        <strain evidence="4">ED321</strain>
        <strain evidence="3">ED321 Heterogonic</strain>
    </source>
</reference>
<feature type="domain" description="SCP" evidence="2">
    <location>
        <begin position="156"/>
        <end position="286"/>
    </location>
</feature>
<evidence type="ECO:0000256" key="1">
    <source>
        <dbReference type="SAM" id="MobiDB-lite"/>
    </source>
</evidence>
<dbReference type="InterPro" id="IPR035940">
    <property type="entry name" value="CAP_sf"/>
</dbReference>
<evidence type="ECO:0000313" key="5">
    <source>
        <dbReference type="WBParaSite" id="SRAE_2000129400.1"/>
    </source>
</evidence>
<gene>
    <name evidence="3 5 6" type="ORF">SRAE_2000129400</name>
</gene>
<evidence type="ECO:0000313" key="6">
    <source>
        <dbReference type="WormBase" id="SRAE_2000129400"/>
    </source>
</evidence>
<dbReference type="WBParaSite" id="SRAE_2000129400.1">
    <property type="protein sequence ID" value="SRAE_2000129400.1"/>
    <property type="gene ID" value="WBGene00261497"/>
</dbReference>
<feature type="region of interest" description="Disordered" evidence="1">
    <location>
        <begin position="107"/>
        <end position="154"/>
    </location>
</feature>
<dbReference type="OrthoDB" id="414826at2759"/>